<accession>A0A917AVB2</accession>
<sequence length="80" mass="9045">MSFCPNCNGMNENMYTCSTCAAEMIDTGKVVDYLDNYSPYLDMSILEQVDGVQHDPTSSCIHLYYCSSCGEDYRIEVPYV</sequence>
<proteinExistence type="predicted"/>
<reference evidence="1" key="1">
    <citation type="journal article" date="2014" name="Int. J. Syst. Evol. Microbiol.">
        <title>Complete genome sequence of Corynebacterium casei LMG S-19264T (=DSM 44701T), isolated from a smear-ripened cheese.</title>
        <authorList>
            <consortium name="US DOE Joint Genome Institute (JGI-PGF)"/>
            <person name="Walter F."/>
            <person name="Albersmeier A."/>
            <person name="Kalinowski J."/>
            <person name="Ruckert C."/>
        </authorList>
    </citation>
    <scope>NUCLEOTIDE SEQUENCE</scope>
    <source>
        <strain evidence="1">CGMCC 1.12698</strain>
    </source>
</reference>
<dbReference type="EMBL" id="BMFK01000001">
    <property type="protein sequence ID" value="GGE73011.1"/>
    <property type="molecule type" value="Genomic_DNA"/>
</dbReference>
<reference evidence="1" key="2">
    <citation type="submission" date="2020-09" db="EMBL/GenBank/DDBJ databases">
        <authorList>
            <person name="Sun Q."/>
            <person name="Zhou Y."/>
        </authorList>
    </citation>
    <scope>NUCLEOTIDE SEQUENCE</scope>
    <source>
        <strain evidence="1">CGMCC 1.12698</strain>
    </source>
</reference>
<evidence type="ECO:0000313" key="1">
    <source>
        <dbReference type="EMBL" id="GGE73011.1"/>
    </source>
</evidence>
<organism evidence="1 2">
    <name type="scientific">Priestia taiwanensis</name>
    <dbReference type="NCBI Taxonomy" id="1347902"/>
    <lineage>
        <taxon>Bacteria</taxon>
        <taxon>Bacillati</taxon>
        <taxon>Bacillota</taxon>
        <taxon>Bacilli</taxon>
        <taxon>Bacillales</taxon>
        <taxon>Bacillaceae</taxon>
        <taxon>Priestia</taxon>
    </lineage>
</organism>
<dbReference type="Proteomes" id="UP000605259">
    <property type="component" value="Unassembled WGS sequence"/>
</dbReference>
<dbReference type="RefSeq" id="WP_188388535.1">
    <property type="nucleotide sequence ID" value="NZ_BMFK01000001.1"/>
</dbReference>
<name>A0A917AVB2_9BACI</name>
<gene>
    <name evidence="1" type="ORF">GCM10007140_23640</name>
</gene>
<dbReference type="AlphaFoldDB" id="A0A917AVB2"/>
<comment type="caution">
    <text evidence="1">The sequence shown here is derived from an EMBL/GenBank/DDBJ whole genome shotgun (WGS) entry which is preliminary data.</text>
</comment>
<evidence type="ECO:0000313" key="2">
    <source>
        <dbReference type="Proteomes" id="UP000605259"/>
    </source>
</evidence>
<keyword evidence="2" id="KW-1185">Reference proteome</keyword>
<protein>
    <submittedName>
        <fullName evidence="1">Uncharacterized protein</fullName>
    </submittedName>
</protein>